<dbReference type="CDD" id="cd15482">
    <property type="entry name" value="Sialidase_non-viral"/>
    <property type="match status" value="1"/>
</dbReference>
<comment type="similarity">
    <text evidence="2">Belongs to the glycosyl hydrolase 33 family.</text>
</comment>
<dbReference type="EMBL" id="FXUG01000003">
    <property type="protein sequence ID" value="SMP52036.1"/>
    <property type="molecule type" value="Genomic_DNA"/>
</dbReference>
<dbReference type="PANTHER" id="PTHR10628:SF30">
    <property type="entry name" value="EXO-ALPHA-SIALIDASE"/>
    <property type="match status" value="1"/>
</dbReference>
<sequence length="388" mass="42798">MNQGVTIDFPGIRKRSLIACVVGLTVLFSVMFDESSYAEAQPVQRATPLFVSGEGGYHTYRIPAIVRSTKDTLLAFAEARVSGSADHGDIDLVMRRSTDNGVTWNNLRVIQDDGKNQVGNPCPLVDRQSGRVYLFFCSSSHSEREVLNGTGARDVYMMTSDDDGQSWSLPTNISTMAKKPSWRWYAAGPCSAIQIQTGKYAGRLVLPVNHSVHYSDGRRWEYRCHSLVSDDSGKTWQIGESSAPGASETQIAEVGPDLLIQDIRMQTHQKGYRVVRFSKDGGLHWGDLRHDQSRPCPKCQGTIIAIPSNSSKMNRLISANPRGAGRSNLTVYESSDGGEQWKTLATITEAPSAYSDLVGISNSEIACLYETGDKSPYERIDFQILEIE</sequence>
<evidence type="ECO:0000256" key="3">
    <source>
        <dbReference type="ARBA" id="ARBA00012733"/>
    </source>
</evidence>
<evidence type="ECO:0000313" key="6">
    <source>
        <dbReference type="Proteomes" id="UP001158067"/>
    </source>
</evidence>
<dbReference type="SUPFAM" id="SSF50939">
    <property type="entry name" value="Sialidases"/>
    <property type="match status" value="1"/>
</dbReference>
<dbReference type="EC" id="3.2.1.18" evidence="3"/>
<name>A0ABY1PZ11_9BACT</name>
<evidence type="ECO:0000259" key="4">
    <source>
        <dbReference type="Pfam" id="PF13088"/>
    </source>
</evidence>
<protein>
    <recommendedName>
        <fullName evidence="3">exo-alpha-sialidase</fullName>
        <ecNumber evidence="3">3.2.1.18</ecNumber>
    </recommendedName>
</protein>
<comment type="catalytic activity">
    <reaction evidence="1">
        <text>Hydrolysis of alpha-(2-&gt;3)-, alpha-(2-&gt;6)-, alpha-(2-&gt;8)- glycosidic linkages of terminal sialic acid residues in oligosaccharides, glycoproteins, glycolipids, colominic acid and synthetic substrates.</text>
        <dbReference type="EC" id="3.2.1.18"/>
    </reaction>
</comment>
<reference evidence="5 6" key="1">
    <citation type="submission" date="2017-05" db="EMBL/GenBank/DDBJ databases">
        <authorList>
            <person name="Varghese N."/>
            <person name="Submissions S."/>
        </authorList>
    </citation>
    <scope>NUCLEOTIDE SEQUENCE [LARGE SCALE GENOMIC DNA]</scope>
    <source>
        <strain evidence="5 6">DSM 25457</strain>
    </source>
</reference>
<proteinExistence type="inferred from homology"/>
<dbReference type="Proteomes" id="UP001158067">
    <property type="component" value="Unassembled WGS sequence"/>
</dbReference>
<dbReference type="InterPro" id="IPR011040">
    <property type="entry name" value="Sialidase"/>
</dbReference>
<evidence type="ECO:0000256" key="1">
    <source>
        <dbReference type="ARBA" id="ARBA00000427"/>
    </source>
</evidence>
<accession>A0ABY1PZ11</accession>
<dbReference type="InterPro" id="IPR026856">
    <property type="entry name" value="Sialidase_fam"/>
</dbReference>
<dbReference type="Pfam" id="PF13088">
    <property type="entry name" value="BNR_2"/>
    <property type="match status" value="1"/>
</dbReference>
<evidence type="ECO:0000256" key="2">
    <source>
        <dbReference type="ARBA" id="ARBA00009348"/>
    </source>
</evidence>
<dbReference type="InterPro" id="IPR036278">
    <property type="entry name" value="Sialidase_sf"/>
</dbReference>
<dbReference type="Gene3D" id="2.120.10.10">
    <property type="match status" value="1"/>
</dbReference>
<evidence type="ECO:0000313" key="5">
    <source>
        <dbReference type="EMBL" id="SMP52036.1"/>
    </source>
</evidence>
<organism evidence="5 6">
    <name type="scientific">Neorhodopirellula lusitana</name>
    <dbReference type="NCBI Taxonomy" id="445327"/>
    <lineage>
        <taxon>Bacteria</taxon>
        <taxon>Pseudomonadati</taxon>
        <taxon>Planctomycetota</taxon>
        <taxon>Planctomycetia</taxon>
        <taxon>Pirellulales</taxon>
        <taxon>Pirellulaceae</taxon>
        <taxon>Neorhodopirellula</taxon>
    </lineage>
</organism>
<comment type="caution">
    <text evidence="5">The sequence shown here is derived from an EMBL/GenBank/DDBJ whole genome shotgun (WGS) entry which is preliminary data.</text>
</comment>
<keyword evidence="6" id="KW-1185">Reference proteome</keyword>
<gene>
    <name evidence="5" type="ORF">SAMN06265222_103399</name>
</gene>
<dbReference type="PANTHER" id="PTHR10628">
    <property type="entry name" value="SIALIDASE"/>
    <property type="match status" value="1"/>
</dbReference>
<feature type="domain" description="Sialidase" evidence="4">
    <location>
        <begin position="72"/>
        <end position="363"/>
    </location>
</feature>